<name>A0A2U2PAC9_9SPHI</name>
<keyword evidence="3" id="KW-0732">Signal</keyword>
<feature type="domain" description="RagB/SusD" evidence="6">
    <location>
        <begin position="312"/>
        <end position="568"/>
    </location>
</feature>
<dbReference type="InterPro" id="IPR033985">
    <property type="entry name" value="SusD-like_N"/>
</dbReference>
<evidence type="ECO:0000256" key="4">
    <source>
        <dbReference type="ARBA" id="ARBA00023136"/>
    </source>
</evidence>
<dbReference type="GO" id="GO:0009279">
    <property type="term" value="C:cell outer membrane"/>
    <property type="evidence" value="ECO:0007669"/>
    <property type="project" value="UniProtKB-SubCell"/>
</dbReference>
<dbReference type="Pfam" id="PF07980">
    <property type="entry name" value="SusD_RagB"/>
    <property type="match status" value="1"/>
</dbReference>
<dbReference type="Pfam" id="PF14322">
    <property type="entry name" value="SusD-like_3"/>
    <property type="match status" value="1"/>
</dbReference>
<gene>
    <name evidence="8" type="ORF">DDR33_22870</name>
</gene>
<comment type="similarity">
    <text evidence="2">Belongs to the SusD family.</text>
</comment>
<dbReference type="AlphaFoldDB" id="A0A2U2PAC9"/>
<keyword evidence="5" id="KW-0998">Cell outer membrane</keyword>
<evidence type="ECO:0000256" key="1">
    <source>
        <dbReference type="ARBA" id="ARBA00004442"/>
    </source>
</evidence>
<evidence type="ECO:0000313" key="9">
    <source>
        <dbReference type="Proteomes" id="UP000245647"/>
    </source>
</evidence>
<evidence type="ECO:0000259" key="7">
    <source>
        <dbReference type="Pfam" id="PF14322"/>
    </source>
</evidence>
<dbReference type="Gene3D" id="1.25.40.390">
    <property type="match status" value="1"/>
</dbReference>
<dbReference type="OrthoDB" id="691231at2"/>
<dbReference type="PROSITE" id="PS51257">
    <property type="entry name" value="PROKAR_LIPOPROTEIN"/>
    <property type="match status" value="1"/>
</dbReference>
<reference evidence="8 9" key="1">
    <citation type="submission" date="2018-04" db="EMBL/GenBank/DDBJ databases">
        <title>Pedobacter chongqingensis sp. nov., isolated from a rottenly hemp rope.</title>
        <authorList>
            <person name="Cai Y."/>
        </authorList>
    </citation>
    <scope>NUCLEOTIDE SEQUENCE [LARGE SCALE GENOMIC DNA]</scope>
    <source>
        <strain evidence="8 9">FJ4-8</strain>
    </source>
</reference>
<comment type="subcellular location">
    <subcellularLocation>
        <location evidence="1">Cell outer membrane</location>
    </subcellularLocation>
</comment>
<proteinExistence type="inferred from homology"/>
<feature type="domain" description="SusD-like N-terminal" evidence="7">
    <location>
        <begin position="69"/>
        <end position="237"/>
    </location>
</feature>
<evidence type="ECO:0000259" key="6">
    <source>
        <dbReference type="Pfam" id="PF07980"/>
    </source>
</evidence>
<organism evidence="8 9">
    <name type="scientific">Pararcticibacter amylolyticus</name>
    <dbReference type="NCBI Taxonomy" id="2173175"/>
    <lineage>
        <taxon>Bacteria</taxon>
        <taxon>Pseudomonadati</taxon>
        <taxon>Bacteroidota</taxon>
        <taxon>Sphingobacteriia</taxon>
        <taxon>Sphingobacteriales</taxon>
        <taxon>Sphingobacteriaceae</taxon>
        <taxon>Pararcticibacter</taxon>
    </lineage>
</organism>
<dbReference type="RefSeq" id="WP_109418126.1">
    <property type="nucleotide sequence ID" value="NZ_QEAS01000027.1"/>
</dbReference>
<keyword evidence="4" id="KW-0472">Membrane</keyword>
<dbReference type="InterPro" id="IPR011990">
    <property type="entry name" value="TPR-like_helical_dom_sf"/>
</dbReference>
<keyword evidence="9" id="KW-1185">Reference proteome</keyword>
<comment type="caution">
    <text evidence="8">The sequence shown here is derived from an EMBL/GenBank/DDBJ whole genome shotgun (WGS) entry which is preliminary data.</text>
</comment>
<dbReference type="Proteomes" id="UP000245647">
    <property type="component" value="Unassembled WGS sequence"/>
</dbReference>
<dbReference type="SUPFAM" id="SSF48452">
    <property type="entry name" value="TPR-like"/>
    <property type="match status" value="1"/>
</dbReference>
<evidence type="ECO:0000256" key="3">
    <source>
        <dbReference type="ARBA" id="ARBA00022729"/>
    </source>
</evidence>
<evidence type="ECO:0000313" key="8">
    <source>
        <dbReference type="EMBL" id="PWG78320.1"/>
    </source>
</evidence>
<dbReference type="EMBL" id="QEAS01000027">
    <property type="protein sequence ID" value="PWG78320.1"/>
    <property type="molecule type" value="Genomic_DNA"/>
</dbReference>
<protein>
    <submittedName>
        <fullName evidence="8">RagB/SusD family nutrient uptake outer membrane protein</fullName>
    </submittedName>
</protein>
<sequence>MKRNHYIIISLLTLASALCACKDDYLDVRKIDANISVEQLYRNYPYAQTALWNIYSYLPDGFANLDMEAATDNAESTSVDAISQAFNLGIWNQYTNPDGRWNINFNGIRNANLFLKNKEKIDIAYIKNGVVGVDSSNYFNARDNVKYMEGEALFLKAFFYFELVKRYGGVPLLEEPLDPEDAATWKNVQRSSLDESLKYIASLCDKAAAIIPANLTASWYEDGRVRHGAIRALKARVLLYGASPLYKANGSSITWAQAASAANEVIQLARYSLDASYTKVFSKDNAGTAELIFYRRYGALNWIEKNNFPIVFENSNGRSVTPSQNFVDAFEVLEKDGAGTVTGSVPFNWNNPAHTANPYANRDPRLAATVITNNSSYQSTTIETFYGGNSGLPRLNATKTGYYLAKWSNSALNLVTNTTSDHNWIYFRYGEVLLNYAEAMFNAYGAQSDPGNFGMTALQAINMVRTRAGVPALTAAQLNQAAIERERNVELSFENHRFWDVRRWNKGTTYFKAPLNRIDITKSTSGSAVTFTYTVKKLEDRIFEEKMNWYPIPQAEINKTGWAQNAGW</sequence>
<evidence type="ECO:0000256" key="2">
    <source>
        <dbReference type="ARBA" id="ARBA00006275"/>
    </source>
</evidence>
<accession>A0A2U2PAC9</accession>
<evidence type="ECO:0000256" key="5">
    <source>
        <dbReference type="ARBA" id="ARBA00023237"/>
    </source>
</evidence>
<dbReference type="InterPro" id="IPR012944">
    <property type="entry name" value="SusD_RagB_dom"/>
</dbReference>